<dbReference type="InterPro" id="IPR007111">
    <property type="entry name" value="NACHT_NTPase"/>
</dbReference>
<dbReference type="Pfam" id="PF24883">
    <property type="entry name" value="NPHP3_N"/>
    <property type="match status" value="1"/>
</dbReference>
<dbReference type="AlphaFoldDB" id="A0A8H6Y2L3"/>
<dbReference type="Proteomes" id="UP000623467">
    <property type="component" value="Unassembled WGS sequence"/>
</dbReference>
<dbReference type="PROSITE" id="PS50294">
    <property type="entry name" value="WD_REPEATS_REGION"/>
    <property type="match status" value="4"/>
</dbReference>
<evidence type="ECO:0000256" key="3">
    <source>
        <dbReference type="PROSITE-ProRule" id="PRU00221"/>
    </source>
</evidence>
<dbReference type="InterPro" id="IPR020472">
    <property type="entry name" value="WD40_PAC1"/>
</dbReference>
<organism evidence="6 7">
    <name type="scientific">Mycena sanguinolenta</name>
    <dbReference type="NCBI Taxonomy" id="230812"/>
    <lineage>
        <taxon>Eukaryota</taxon>
        <taxon>Fungi</taxon>
        <taxon>Dikarya</taxon>
        <taxon>Basidiomycota</taxon>
        <taxon>Agaricomycotina</taxon>
        <taxon>Agaricomycetes</taxon>
        <taxon>Agaricomycetidae</taxon>
        <taxon>Agaricales</taxon>
        <taxon>Marasmiineae</taxon>
        <taxon>Mycenaceae</taxon>
        <taxon>Mycena</taxon>
    </lineage>
</organism>
<sequence>MPSALFTHRRLDVFPGGIGGQGGGSDEYGGDGGEGKAIKLHSKLVLTTGMIRGHLSLEDFCERYGISDKTRKKLEKDGYSNTRGLLQVTFEALLAAELARGEIYGIKGALEEFVEDCKMNPRQEGIGDSEGVGEQRSGSASDEGTGRTGPDARAILNISTSGGPGGAGGVGKETGGAGGDGGHNNLTQISGPRTVRVNIPGDISSTPLTLDGKSFSRLADRHEHRRQADHSRAVVPVLRRQSEYVAFNGPTASVAIARYMTIHNPGSDGLQGLTSVGYETSVCSCLAGTQVAILRAINDQLSSSAQTPKILWLFGVAGSGKSTIATSVAEHFRKRVGAFVSLSRKTADATDLARRVLHTIVQNLAASNLHIFEAVRAALDRDPGIVHKDIRTQFETLLYAPLTAAAPDISDPIIIILDGLDECLDHGSRQALISSILPDFLRLPPCFRFLITSRPNWDIVHSFENAPHPQIMKFPIDVYSDRRMEDVSSYIRHRLMQSSLSCTPEVLDSIIERLTNTADGLYIWAATACDSIQQACRSGRMLESVLTNRMHGLDSIYTEALKETGMWDGPNPPDATAVLSGIILAEAPLTDTALDALLCLKRGRSAVVLSRLGAVIQWTEGGIPRLHSSFRDYLLSRLRLSAPSSKPKNSWFIDNALGNQRLALGCLSVLSAQLCFNICRLKSSYILNSEVESLDVQIEAHVSPELAYAAKHWTKHLRAIGTQDINEKLRSASSKFLPSCFLYWLEISSLFGRISSVRMELDILKRFIPETHHQFITDAQCFVDEFGPVISQSVPHIYLSAVPFSAKQGLVGAHFEPKLRNALRWGKNTSVSSFQPSSGGNVSCLAFSPDASRMVSGSHDSIIQIWDTFTDMKAVTLLEHPNDVVSVAFGSDGTQITSGSSDGDAFLKHRGWVLSIAFSPDGSRIVSGSQDNNVRVWEGNKAASVLPMVHNGPVPSIAFARDGKIGSGSRDKTIRIWEARTGRPLCDPLVGHEGSVCFVAFSLDGRMVVSGAEDKTIRIWDATTDAPICVHSVGDNILSATFSPDGERIILGSRNRSIQICEVATGNPTSTSVHRSHDEGKCSTHHFSGYSERLFHIPLLPMLFNTSVSEADDTSTKSTSQPILAIMDKEGWVLDSNSKKMFWVPARVQKSYRNLSSMNGTMLDLSRFVHGADWMKCWDI</sequence>
<dbReference type="Pfam" id="PF00400">
    <property type="entry name" value="WD40"/>
    <property type="match status" value="5"/>
</dbReference>
<dbReference type="SMART" id="SM00320">
    <property type="entry name" value="WD40"/>
    <property type="match status" value="5"/>
</dbReference>
<dbReference type="SUPFAM" id="SSF50978">
    <property type="entry name" value="WD40 repeat-like"/>
    <property type="match status" value="1"/>
</dbReference>
<dbReference type="InterPro" id="IPR019775">
    <property type="entry name" value="WD40_repeat_CS"/>
</dbReference>
<feature type="region of interest" description="Disordered" evidence="4">
    <location>
        <begin position="121"/>
        <end position="192"/>
    </location>
</feature>
<dbReference type="PRINTS" id="PR00320">
    <property type="entry name" value="GPROTEINBRPT"/>
</dbReference>
<dbReference type="OrthoDB" id="163438at2759"/>
<keyword evidence="2" id="KW-0677">Repeat</keyword>
<name>A0A8H6Y2L3_9AGAR</name>
<feature type="repeat" description="WD" evidence="3">
    <location>
        <begin position="947"/>
        <end position="987"/>
    </location>
</feature>
<accession>A0A8H6Y2L3</accession>
<dbReference type="InterPro" id="IPR015943">
    <property type="entry name" value="WD40/YVTN_repeat-like_dom_sf"/>
</dbReference>
<dbReference type="Gene3D" id="2.130.10.10">
    <property type="entry name" value="YVTN repeat-like/Quinoprotein amine dehydrogenase"/>
    <property type="match status" value="2"/>
</dbReference>
<dbReference type="SUPFAM" id="SSF52540">
    <property type="entry name" value="P-loop containing nucleoside triphosphate hydrolases"/>
    <property type="match status" value="1"/>
</dbReference>
<feature type="repeat" description="WD" evidence="3">
    <location>
        <begin position="835"/>
        <end position="876"/>
    </location>
</feature>
<feature type="repeat" description="WD" evidence="3">
    <location>
        <begin position="906"/>
        <end position="938"/>
    </location>
</feature>
<evidence type="ECO:0000256" key="2">
    <source>
        <dbReference type="ARBA" id="ARBA00022737"/>
    </source>
</evidence>
<dbReference type="InterPro" id="IPR036322">
    <property type="entry name" value="WD40_repeat_dom_sf"/>
</dbReference>
<feature type="compositionally biased region" description="Gly residues" evidence="4">
    <location>
        <begin position="162"/>
        <end position="182"/>
    </location>
</feature>
<dbReference type="InterPro" id="IPR056884">
    <property type="entry name" value="NPHP3-like_N"/>
</dbReference>
<proteinExistence type="predicted"/>
<evidence type="ECO:0000313" key="6">
    <source>
        <dbReference type="EMBL" id="KAF7351512.1"/>
    </source>
</evidence>
<dbReference type="PROSITE" id="PS50082">
    <property type="entry name" value="WD_REPEATS_2"/>
    <property type="match status" value="4"/>
</dbReference>
<keyword evidence="1 3" id="KW-0853">WD repeat</keyword>
<feature type="domain" description="NACHT" evidence="5">
    <location>
        <begin position="309"/>
        <end position="456"/>
    </location>
</feature>
<dbReference type="PANTHER" id="PTHR19879:SF9">
    <property type="entry name" value="TRANSCRIPTION INITIATION FACTOR TFIID SUBUNIT 5"/>
    <property type="match status" value="1"/>
</dbReference>
<dbReference type="InterPro" id="IPR001680">
    <property type="entry name" value="WD40_rpt"/>
</dbReference>
<keyword evidence="7" id="KW-1185">Reference proteome</keyword>
<evidence type="ECO:0000259" key="5">
    <source>
        <dbReference type="PROSITE" id="PS50837"/>
    </source>
</evidence>
<dbReference type="EMBL" id="JACAZH010000013">
    <property type="protein sequence ID" value="KAF7351512.1"/>
    <property type="molecule type" value="Genomic_DNA"/>
</dbReference>
<dbReference type="PANTHER" id="PTHR19879">
    <property type="entry name" value="TRANSCRIPTION INITIATION FACTOR TFIID"/>
    <property type="match status" value="1"/>
</dbReference>
<reference evidence="6" key="1">
    <citation type="submission" date="2020-05" db="EMBL/GenBank/DDBJ databases">
        <title>Mycena genomes resolve the evolution of fungal bioluminescence.</title>
        <authorList>
            <person name="Tsai I.J."/>
        </authorList>
    </citation>
    <scope>NUCLEOTIDE SEQUENCE</scope>
    <source>
        <strain evidence="6">160909Yilan</strain>
    </source>
</reference>
<evidence type="ECO:0000313" key="7">
    <source>
        <dbReference type="Proteomes" id="UP000623467"/>
    </source>
</evidence>
<dbReference type="PROSITE" id="PS50837">
    <property type="entry name" value="NACHT"/>
    <property type="match status" value="1"/>
</dbReference>
<feature type="repeat" description="WD" evidence="3">
    <location>
        <begin position="989"/>
        <end position="1030"/>
    </location>
</feature>
<dbReference type="CDD" id="cd00200">
    <property type="entry name" value="WD40"/>
    <property type="match status" value="1"/>
</dbReference>
<evidence type="ECO:0000256" key="4">
    <source>
        <dbReference type="SAM" id="MobiDB-lite"/>
    </source>
</evidence>
<comment type="caution">
    <text evidence="6">The sequence shown here is derived from an EMBL/GenBank/DDBJ whole genome shotgun (WGS) entry which is preliminary data.</text>
</comment>
<dbReference type="InterPro" id="IPR027417">
    <property type="entry name" value="P-loop_NTPase"/>
</dbReference>
<dbReference type="PROSITE" id="PS00678">
    <property type="entry name" value="WD_REPEATS_1"/>
    <property type="match status" value="2"/>
</dbReference>
<gene>
    <name evidence="6" type="ORF">MSAN_01583500</name>
</gene>
<protein>
    <submittedName>
        <fullName evidence="6">WD40 repeat-like protein</fullName>
    </submittedName>
</protein>
<dbReference type="Gene3D" id="3.40.50.300">
    <property type="entry name" value="P-loop containing nucleotide triphosphate hydrolases"/>
    <property type="match status" value="1"/>
</dbReference>
<evidence type="ECO:0000256" key="1">
    <source>
        <dbReference type="ARBA" id="ARBA00022574"/>
    </source>
</evidence>